<dbReference type="PANTHER" id="PTHR45920">
    <property type="entry name" value="FORMIN HOMOLOGY 2 DOMAIN CONTAINING, ISOFORM I"/>
    <property type="match status" value="1"/>
</dbReference>
<feature type="compositionally biased region" description="Polar residues" evidence="2">
    <location>
        <begin position="492"/>
        <end position="508"/>
    </location>
</feature>
<feature type="region of interest" description="Disordered" evidence="2">
    <location>
        <begin position="247"/>
        <end position="282"/>
    </location>
</feature>
<dbReference type="InterPro" id="IPR042201">
    <property type="entry name" value="FH2_Formin_sf"/>
</dbReference>
<accession>A0A7M7Q8U8</accession>
<feature type="region of interest" description="Disordered" evidence="2">
    <location>
        <begin position="489"/>
        <end position="543"/>
    </location>
</feature>
<feature type="region of interest" description="Disordered" evidence="2">
    <location>
        <begin position="43"/>
        <end position="66"/>
    </location>
</feature>
<evidence type="ECO:0000256" key="2">
    <source>
        <dbReference type="SAM" id="MobiDB-lite"/>
    </source>
</evidence>
<dbReference type="SUPFAM" id="SSF101447">
    <property type="entry name" value="Formin homology 2 domain (FH2 domain)"/>
    <property type="match status" value="1"/>
</dbReference>
<evidence type="ECO:0000259" key="3">
    <source>
        <dbReference type="PROSITE" id="PS51444"/>
    </source>
</evidence>
<keyword evidence="5" id="KW-1185">Reference proteome</keyword>
<name>A0A7M7Q8U8_NASVI</name>
<feature type="compositionally biased region" description="Pro residues" evidence="2">
    <location>
        <begin position="686"/>
        <end position="705"/>
    </location>
</feature>
<dbReference type="FunCoup" id="A0A7M7Q8U8">
    <property type="interactions" value="63"/>
</dbReference>
<dbReference type="GO" id="GO:0030866">
    <property type="term" value="P:cortical actin cytoskeleton organization"/>
    <property type="evidence" value="ECO:0007669"/>
    <property type="project" value="TreeGrafter"/>
</dbReference>
<protein>
    <recommendedName>
        <fullName evidence="3">FH2 domain-containing protein</fullName>
    </recommendedName>
</protein>
<dbReference type="PANTHER" id="PTHR45920:SF7">
    <property type="entry name" value="FORMIN-G"/>
    <property type="match status" value="1"/>
</dbReference>
<feature type="compositionally biased region" description="Low complexity" evidence="2">
    <location>
        <begin position="251"/>
        <end position="266"/>
    </location>
</feature>
<evidence type="ECO:0000313" key="4">
    <source>
        <dbReference type="EnsemblMetazoa" id="XP_031781731"/>
    </source>
</evidence>
<dbReference type="Pfam" id="PF02181">
    <property type="entry name" value="FH2"/>
    <property type="match status" value="1"/>
</dbReference>
<dbReference type="GO" id="GO:0005856">
    <property type="term" value="C:cytoskeleton"/>
    <property type="evidence" value="ECO:0007669"/>
    <property type="project" value="TreeGrafter"/>
</dbReference>
<feature type="compositionally biased region" description="Pro residues" evidence="2">
    <location>
        <begin position="656"/>
        <end position="666"/>
    </location>
</feature>
<feature type="region of interest" description="Disordered" evidence="2">
    <location>
        <begin position="1"/>
        <end position="26"/>
    </location>
</feature>
<proteinExistence type="inferred from homology"/>
<feature type="region of interest" description="Disordered" evidence="2">
    <location>
        <begin position="316"/>
        <end position="339"/>
    </location>
</feature>
<organism evidence="4 5">
    <name type="scientific">Nasonia vitripennis</name>
    <name type="common">Parasitic wasp</name>
    <dbReference type="NCBI Taxonomy" id="7425"/>
    <lineage>
        <taxon>Eukaryota</taxon>
        <taxon>Metazoa</taxon>
        <taxon>Ecdysozoa</taxon>
        <taxon>Arthropoda</taxon>
        <taxon>Hexapoda</taxon>
        <taxon>Insecta</taxon>
        <taxon>Pterygota</taxon>
        <taxon>Neoptera</taxon>
        <taxon>Endopterygota</taxon>
        <taxon>Hymenoptera</taxon>
        <taxon>Apocrita</taxon>
        <taxon>Proctotrupomorpha</taxon>
        <taxon>Chalcidoidea</taxon>
        <taxon>Pteromalidae</taxon>
        <taxon>Pteromalinae</taxon>
        <taxon>Nasonia</taxon>
    </lineage>
</organism>
<dbReference type="EnsemblMetazoa" id="XM_031925871">
    <property type="protein sequence ID" value="XP_031781731"/>
    <property type="gene ID" value="LOC100118574"/>
</dbReference>
<feature type="region of interest" description="Disordered" evidence="2">
    <location>
        <begin position="152"/>
        <end position="208"/>
    </location>
</feature>
<comment type="similarity">
    <text evidence="1">Belongs to the formin homology family. Cappuccino subfamily.</text>
</comment>
<dbReference type="Proteomes" id="UP000002358">
    <property type="component" value="Unassembled WGS sequence"/>
</dbReference>
<feature type="compositionally biased region" description="Basic and acidic residues" evidence="2">
    <location>
        <begin position="523"/>
        <end position="536"/>
    </location>
</feature>
<feature type="domain" description="FH2" evidence="3">
    <location>
        <begin position="873"/>
        <end position="1296"/>
    </location>
</feature>
<dbReference type="SMR" id="A0A7M7Q8U8"/>
<evidence type="ECO:0000256" key="1">
    <source>
        <dbReference type="ARBA" id="ARBA00005271"/>
    </source>
</evidence>
<feature type="region of interest" description="Disordered" evidence="2">
    <location>
        <begin position="636"/>
        <end position="670"/>
    </location>
</feature>
<dbReference type="SMART" id="SM00498">
    <property type="entry name" value="FH2"/>
    <property type="match status" value="1"/>
</dbReference>
<sequence length="1346" mass="145731">MNPTRENEEEGISSDDGSGKGGGGGGFDSSCAVAITLLHHPLPASPISGSSNSSNSSSSGGGGGIGARPRLRDIAWLWIESLRSLYATNATRLASSPRGTAMGNLQSEALGRRSKQRCRSKDVSAASSASIVEELLDSAPVSSVKSISFSCKPRVSCSGHGPKPQTPQHNLTKRPAPQPPRVAPQRRQTDEPTGEAQSAETGERDGQVARTVMPATAAEDVELQLKASKEAMSPLLLVTDSWRRANRDLMPPGAASPPSKESSSDSVFTDPGAASDQASLGESQDKLGSVFRTDDSHSDSHSAVSQIHLRTRASRAVAHQAGLLQTPKEKTSRRHTTGDAAWASEGKLLRRVASFSNERNVVTKPQKLDLKLYERFEGQYLVNWATSGLSKHLKSQMSDIDLKAIGTAFCSHLVSAGILRTHPDNDEAAPQLNDSFKMDHMYYWTPKDISAILVAEATKKPKNLSEKIEDLVDENTRLRKDLSELREVVKQSRIQTESKAVQTDSTSDLPVGKAADASSPMPKNREKEDRTSEKSSDSSGRFTASALDISPILSEKTRSFIASEDLSGDVSKAVKRPFKLESSLSSVIADRSAELPNAIENKYNMTNIKNDNNDNEFKSNSEIIASLTPMTEIVEDKPASLSPPSPPSRPEMLASLPPPPPPPPMPGIMSGLSPHPPTMTGIMSGQPPPPPPMPGMMSGPPPPPPPMPEMMCGPPPPPPPMPEMMSGSPPPLAPPMPGMMSGPPSPPPPPMPGIMSGLLPHPPTMTGIMSRQPPPPPPMPGMMSGPPPPPPPMPEMMSGPPPPPPPPMPGMMSGPPPPPPPIPGMMTGPPSPPPPPLVATVVGPPPPLPPGGPAALPLPPVGGWNPPSRAMIRKPPVNPETPMKPLYWTRIIVPAVQSEATGSISSSPDSPVKGSLWLEIEEEPNVNFKEFAELFSRQANERKPAMKASTSRSLKVEPAKILDSKRSKMVGILEKSLHVDFVEVENAVYTLDTSTVSLEALQQIYEVRPTSKELEDISAHEKERPDQPLDSPELFLKKLSNIQFFTERMACLMFQTEFADAMSSVSSKLTNLRSVCEFMLRSSSLKRVMALILTLGNYMNGGNRMRGQADGFGLEILGKLKDVKSKVTGVTLLHYVVKTKLSQEGAINFKEPLPLPVPEPADIQAAATVNFEDVAKELEILGKRVEDCVSKCKVVEEGSPENAGPFKLKMDAFLTRAHKELTNEAYAFQDARTKFKAVMQFYQYIPKGSTLDTAEPKDFFILWVSFCQDFKDIWQREQQILKKIEDIREKYKAQRNIETTKKKEGGLKARLQKLKGKRQAKKSVIDALIIKSTAQNKGRIGFFRRG</sequence>
<feature type="region of interest" description="Disordered" evidence="2">
    <location>
        <begin position="684"/>
        <end position="705"/>
    </location>
</feature>
<dbReference type="OrthoDB" id="427644at2759"/>
<dbReference type="GO" id="GO:0005737">
    <property type="term" value="C:cytoplasm"/>
    <property type="evidence" value="ECO:0007669"/>
    <property type="project" value="TreeGrafter"/>
</dbReference>
<dbReference type="RefSeq" id="XP_031781731.1">
    <property type="nucleotide sequence ID" value="XM_031925871.2"/>
</dbReference>
<dbReference type="GeneID" id="100118574"/>
<dbReference type="GO" id="GO:0051015">
    <property type="term" value="F:actin filament binding"/>
    <property type="evidence" value="ECO:0007669"/>
    <property type="project" value="TreeGrafter"/>
</dbReference>
<reference evidence="4" key="1">
    <citation type="submission" date="2021-01" db="UniProtKB">
        <authorList>
            <consortium name="EnsemblMetazoa"/>
        </authorList>
    </citation>
    <scope>IDENTIFICATION</scope>
</reference>
<feature type="compositionally biased region" description="Low complexity" evidence="2">
    <location>
        <begin position="45"/>
        <end position="58"/>
    </location>
</feature>
<dbReference type="InParanoid" id="A0A7M7Q8U8"/>
<evidence type="ECO:0000313" key="5">
    <source>
        <dbReference type="Proteomes" id="UP000002358"/>
    </source>
</evidence>
<dbReference type="InterPro" id="IPR015425">
    <property type="entry name" value="FH2_Formin"/>
</dbReference>
<feature type="region of interest" description="Disordered" evidence="2">
    <location>
        <begin position="773"/>
        <end position="820"/>
    </location>
</feature>
<dbReference type="Gene3D" id="1.20.58.2220">
    <property type="entry name" value="Formin, FH2 domain"/>
    <property type="match status" value="1"/>
</dbReference>
<dbReference type="PROSITE" id="PS51444">
    <property type="entry name" value="FH2"/>
    <property type="match status" value="1"/>
</dbReference>